<evidence type="ECO:0000256" key="1">
    <source>
        <dbReference type="SAM" id="SignalP"/>
    </source>
</evidence>
<accession>A0ABM8QK82</accession>
<evidence type="ECO:0000313" key="2">
    <source>
        <dbReference type="EMBL" id="CAE6701817.1"/>
    </source>
</evidence>
<dbReference type="RefSeq" id="WP_200657738.1">
    <property type="nucleotide sequence ID" value="NZ_CAJNBH010000002.1"/>
</dbReference>
<keyword evidence="1" id="KW-0732">Signal</keyword>
<evidence type="ECO:0008006" key="4">
    <source>
        <dbReference type="Google" id="ProtNLM"/>
    </source>
</evidence>
<proteinExistence type="predicted"/>
<gene>
    <name evidence="2" type="ORF">R69776_00671</name>
</gene>
<evidence type="ECO:0000313" key="3">
    <source>
        <dbReference type="Proteomes" id="UP000673821"/>
    </source>
</evidence>
<dbReference type="Proteomes" id="UP000673821">
    <property type="component" value="Unassembled WGS sequence"/>
</dbReference>
<comment type="caution">
    <text evidence="2">The sequence shown here is derived from an EMBL/GenBank/DDBJ whole genome shotgun (WGS) entry which is preliminary data.</text>
</comment>
<reference evidence="2 3" key="1">
    <citation type="submission" date="2021-02" db="EMBL/GenBank/DDBJ databases">
        <authorList>
            <person name="Vanwijnsberghe S."/>
        </authorList>
    </citation>
    <scope>NUCLEOTIDE SEQUENCE [LARGE SCALE GENOMIC DNA]</scope>
    <source>
        <strain evidence="2 3">R-69776</strain>
    </source>
</reference>
<organism evidence="2 3">
    <name type="scientific">Paraburkholderia nemoris</name>
    <dbReference type="NCBI Taxonomy" id="2793076"/>
    <lineage>
        <taxon>Bacteria</taxon>
        <taxon>Pseudomonadati</taxon>
        <taxon>Pseudomonadota</taxon>
        <taxon>Betaproteobacteria</taxon>
        <taxon>Burkholderiales</taxon>
        <taxon>Burkholderiaceae</taxon>
        <taxon>Paraburkholderia</taxon>
    </lineage>
</organism>
<name>A0ABM8QK82_9BURK</name>
<keyword evidence="3" id="KW-1185">Reference proteome</keyword>
<dbReference type="EMBL" id="CAJNBH010000002">
    <property type="protein sequence ID" value="CAE6701817.1"/>
    <property type="molecule type" value="Genomic_DNA"/>
</dbReference>
<feature type="chain" id="PRO_5045633220" description="DUF4148 domain-containing protein" evidence="1">
    <location>
        <begin position="26"/>
        <end position="106"/>
    </location>
</feature>
<sequence length="106" mass="11721">MIRYFACAFVVASATVLPVAAVAGAQGVVRVAMLEFPDLEGVPAESTLSRSNIENIALSPGRYRSPSVINGPNYFPALRRYEHQHLQDHQRLQGYDFGTGWSMKPR</sequence>
<protein>
    <recommendedName>
        <fullName evidence="4">DUF4148 domain-containing protein</fullName>
    </recommendedName>
</protein>
<feature type="signal peptide" evidence="1">
    <location>
        <begin position="1"/>
        <end position="25"/>
    </location>
</feature>